<keyword evidence="4" id="KW-1185">Reference proteome</keyword>
<dbReference type="Pfam" id="PF13976">
    <property type="entry name" value="gag_pre-integrs"/>
    <property type="match status" value="1"/>
</dbReference>
<dbReference type="EMBL" id="JAUESC010000381">
    <property type="protein sequence ID" value="KAK0589395.1"/>
    <property type="molecule type" value="Genomic_DNA"/>
</dbReference>
<dbReference type="Pfam" id="PF22936">
    <property type="entry name" value="Pol_BBD"/>
    <property type="match status" value="1"/>
</dbReference>
<dbReference type="AlphaFoldDB" id="A0AA39SH06"/>
<organism evidence="3 4">
    <name type="scientific">Acer saccharum</name>
    <name type="common">Sugar maple</name>
    <dbReference type="NCBI Taxonomy" id="4024"/>
    <lineage>
        <taxon>Eukaryota</taxon>
        <taxon>Viridiplantae</taxon>
        <taxon>Streptophyta</taxon>
        <taxon>Embryophyta</taxon>
        <taxon>Tracheophyta</taxon>
        <taxon>Spermatophyta</taxon>
        <taxon>Magnoliopsida</taxon>
        <taxon>eudicotyledons</taxon>
        <taxon>Gunneridae</taxon>
        <taxon>Pentapetalae</taxon>
        <taxon>rosids</taxon>
        <taxon>malvids</taxon>
        <taxon>Sapindales</taxon>
        <taxon>Sapindaceae</taxon>
        <taxon>Hippocastanoideae</taxon>
        <taxon>Acereae</taxon>
        <taxon>Acer</taxon>
    </lineage>
</organism>
<evidence type="ECO:0000259" key="1">
    <source>
        <dbReference type="Pfam" id="PF13976"/>
    </source>
</evidence>
<name>A0AA39SH06_ACESA</name>
<reference evidence="3" key="1">
    <citation type="journal article" date="2022" name="Plant J.">
        <title>Strategies of tolerance reflected in two North American maple genomes.</title>
        <authorList>
            <person name="McEvoy S.L."/>
            <person name="Sezen U.U."/>
            <person name="Trouern-Trend A."/>
            <person name="McMahon S.M."/>
            <person name="Schaberg P.G."/>
            <person name="Yang J."/>
            <person name="Wegrzyn J.L."/>
            <person name="Swenson N.G."/>
        </authorList>
    </citation>
    <scope>NUCLEOTIDE SEQUENCE</scope>
    <source>
        <strain evidence="3">NS2018</strain>
    </source>
</reference>
<dbReference type="InterPro" id="IPR054722">
    <property type="entry name" value="PolX-like_BBD"/>
</dbReference>
<evidence type="ECO:0000259" key="2">
    <source>
        <dbReference type="Pfam" id="PF22936"/>
    </source>
</evidence>
<protein>
    <recommendedName>
        <fullName evidence="5">GAG-pre-integrase domain-containing protein</fullName>
    </recommendedName>
</protein>
<proteinExistence type="predicted"/>
<comment type="caution">
    <text evidence="3">The sequence shown here is derived from an EMBL/GenBank/DDBJ whole genome shotgun (WGS) entry which is preliminary data.</text>
</comment>
<dbReference type="InterPro" id="IPR025724">
    <property type="entry name" value="GAG-pre-integrase_dom"/>
</dbReference>
<gene>
    <name evidence="3" type="ORF">LWI29_013645</name>
</gene>
<feature type="domain" description="Retrovirus-related Pol polyprotein from transposon TNT 1-94-like beta-barrel" evidence="2">
    <location>
        <begin position="159"/>
        <end position="231"/>
    </location>
</feature>
<accession>A0AA39SH06</accession>
<evidence type="ECO:0008006" key="5">
    <source>
        <dbReference type="Google" id="ProtNLM"/>
    </source>
</evidence>
<evidence type="ECO:0000313" key="3">
    <source>
        <dbReference type="EMBL" id="KAK0589395.1"/>
    </source>
</evidence>
<dbReference type="Proteomes" id="UP001168877">
    <property type="component" value="Unassembled WGS sequence"/>
</dbReference>
<evidence type="ECO:0000313" key="4">
    <source>
        <dbReference type="Proteomes" id="UP001168877"/>
    </source>
</evidence>
<sequence>MEANANGKILKFIPICHHCNMVGHIRPRCFEYIRKYEFDNAFHDMSLNGPRQSSMYGYRNRPRKTLEKHVVEKVVDDLLAKSCVVPHSTMHKKVDNALFDIFENVTNEVKVHVKKPNVESKHVRSKSERHVVKNVWIRKDTSKCNVAQYALCANSSYSWYLDSGCSRNMTGNKEFFKNLVLKDGGWVTFGDGTKKKVLGKGTICIPGLPKLRNTLFVDGLQANLISITHLCEIYKEVSFNKDVCTIIDKKDNVVLRVKRSIDNCYCLEIDPLTCNMAHECNKLDLWHQRLGHMNFKGINKLEKCCIVRGLPSLGSKLESVCKPCQVGKQTKVSHEKSTSIATKKPLDLVHIANNLVEEHTKKAWIKKYDVKNVPSHSSKHVSNDNSLNVVHVNDNHVKKNVKKIWLKKSVSHDHIHSLDDIFVDGNNDVFNMSNIFIKKIVDVLSSRYTIALRNDHDVCVCAPKTIWVNDENSSEEESSRDESSSDEERVSNFVAFTASHSILENVCQDLLDKEVDTNHQVCLSENPTYIDLLAKVKCLEDSLKIALSEVDEKNDLIKLQVDEFVSTTQRLLGEKNALFKKLREVEGIILEKDRIISSLSLGGSIDLVVEEKLIEASLPTSKDNVIVDVKAPKKRRSKKKNKLKNKVPLETPICASPIPDGKISHFVPICHSCNTIGHTKPKCFEYIEYCEIGNASRDKEIELHLSMLKLFSMKSMIMSKEHVKNVRIVKNGNLVKIDNACVASNVEKKKYQ</sequence>
<reference evidence="3" key="2">
    <citation type="submission" date="2023-06" db="EMBL/GenBank/DDBJ databases">
        <authorList>
            <person name="Swenson N.G."/>
            <person name="Wegrzyn J.L."/>
            <person name="Mcevoy S.L."/>
        </authorList>
    </citation>
    <scope>NUCLEOTIDE SEQUENCE</scope>
    <source>
        <strain evidence="3">NS2018</strain>
        <tissue evidence="3">Leaf</tissue>
    </source>
</reference>
<feature type="domain" description="GAG-pre-integrase" evidence="1">
    <location>
        <begin position="264"/>
        <end position="329"/>
    </location>
</feature>